<gene>
    <name evidence="2" type="ORF">EFW17_06135</name>
</gene>
<dbReference type="OrthoDB" id="6397886at2"/>
<protein>
    <submittedName>
        <fullName evidence="2">Uncharacterized protein</fullName>
    </submittedName>
</protein>
<evidence type="ECO:0000313" key="3">
    <source>
        <dbReference type="Proteomes" id="UP000269198"/>
    </source>
</evidence>
<dbReference type="EMBL" id="RJMB01000004">
    <property type="protein sequence ID" value="RNL86107.1"/>
    <property type="molecule type" value="Genomic_DNA"/>
</dbReference>
<dbReference type="AlphaFoldDB" id="A0A3N0EEA5"/>
<feature type="compositionally biased region" description="Low complexity" evidence="1">
    <location>
        <begin position="238"/>
        <end position="247"/>
    </location>
</feature>
<proteinExistence type="predicted"/>
<evidence type="ECO:0000313" key="2">
    <source>
        <dbReference type="EMBL" id="RNL86107.1"/>
    </source>
</evidence>
<dbReference type="RefSeq" id="WP_123200301.1">
    <property type="nucleotide sequence ID" value="NZ_RJMB01000004.1"/>
</dbReference>
<accession>A0A3N0EEA5</accession>
<name>A0A3N0EEA5_9ACTN</name>
<comment type="caution">
    <text evidence="2">The sequence shown here is derived from an EMBL/GenBank/DDBJ whole genome shotgun (WGS) entry which is preliminary data.</text>
</comment>
<reference evidence="2 3" key="1">
    <citation type="submission" date="2018-11" db="EMBL/GenBank/DDBJ databases">
        <title>The genome draft of YIM 96095.</title>
        <authorList>
            <person name="Tang S.-K."/>
            <person name="Chunyu W.-X."/>
            <person name="Feng Y.-Z."/>
        </authorList>
    </citation>
    <scope>NUCLEOTIDE SEQUENCE [LARGE SCALE GENOMIC DNA]</scope>
    <source>
        <strain evidence="2 3">YIM 96095</strain>
    </source>
</reference>
<dbReference type="Proteomes" id="UP000269198">
    <property type="component" value="Unassembled WGS sequence"/>
</dbReference>
<feature type="region of interest" description="Disordered" evidence="1">
    <location>
        <begin position="195"/>
        <end position="247"/>
    </location>
</feature>
<evidence type="ECO:0000256" key="1">
    <source>
        <dbReference type="SAM" id="MobiDB-lite"/>
    </source>
</evidence>
<keyword evidence="3" id="KW-1185">Reference proteome</keyword>
<sequence>MRFRMNGEEYRLGRAWVEARMADSAPEEIREHWVEVNGRRWPPKQVLEAVLEVSRADFTTHTALRHLGRLGFATSGGAAGVDDDETAPAEALRTLIGFTGSGDLTEYVAGLEGRLHGADRDVADRVGTEAGLGEDLLRAALLIRRHAGRINDIIHAATIAQVLPLVLHDGERITQPGAGPTKRGIGRTLLSACREGRGGAGRGAPGPTRLTTAGRRERRVGTSRRWPDRYGGTGGRPRAGAPRWPPG</sequence>
<organism evidence="2 3">
    <name type="scientific">Halostreptopolyspora alba</name>
    <dbReference type="NCBI Taxonomy" id="2487137"/>
    <lineage>
        <taxon>Bacteria</taxon>
        <taxon>Bacillati</taxon>
        <taxon>Actinomycetota</taxon>
        <taxon>Actinomycetes</taxon>
        <taxon>Streptosporangiales</taxon>
        <taxon>Nocardiopsidaceae</taxon>
        <taxon>Halostreptopolyspora</taxon>
    </lineage>
</organism>